<comment type="caution">
    <text evidence="3">The sequence shown here is derived from an EMBL/GenBank/DDBJ whole genome shotgun (WGS) entry which is preliminary data.</text>
</comment>
<organism evidence="3 4">
    <name type="scientific">Anisodus tanguticus</name>
    <dbReference type="NCBI Taxonomy" id="243964"/>
    <lineage>
        <taxon>Eukaryota</taxon>
        <taxon>Viridiplantae</taxon>
        <taxon>Streptophyta</taxon>
        <taxon>Embryophyta</taxon>
        <taxon>Tracheophyta</taxon>
        <taxon>Spermatophyta</taxon>
        <taxon>Magnoliopsida</taxon>
        <taxon>eudicotyledons</taxon>
        <taxon>Gunneridae</taxon>
        <taxon>Pentapetalae</taxon>
        <taxon>asterids</taxon>
        <taxon>lamiids</taxon>
        <taxon>Solanales</taxon>
        <taxon>Solanaceae</taxon>
        <taxon>Solanoideae</taxon>
        <taxon>Hyoscyameae</taxon>
        <taxon>Anisodus</taxon>
    </lineage>
</organism>
<keyword evidence="2" id="KW-0866">Nonsense-mediated mRNA decay</keyword>
<proteinExistence type="inferred from homology"/>
<evidence type="ECO:0000313" key="4">
    <source>
        <dbReference type="Proteomes" id="UP001291623"/>
    </source>
</evidence>
<dbReference type="InterPro" id="IPR027417">
    <property type="entry name" value="P-loop_NTPase"/>
</dbReference>
<evidence type="ECO:0008006" key="5">
    <source>
        <dbReference type="Google" id="ProtNLM"/>
    </source>
</evidence>
<dbReference type="AlphaFoldDB" id="A0AAE1RBB5"/>
<reference evidence="3" key="1">
    <citation type="submission" date="2023-12" db="EMBL/GenBank/DDBJ databases">
        <title>Genome assembly of Anisodus tanguticus.</title>
        <authorList>
            <person name="Wang Y.-J."/>
        </authorList>
    </citation>
    <scope>NUCLEOTIDE SEQUENCE</scope>
    <source>
        <strain evidence="3">KB-2021</strain>
        <tissue evidence="3">Leaf</tissue>
    </source>
</reference>
<accession>A0AAE1RBB5</accession>
<dbReference type="PANTHER" id="PTHR14270:SF0">
    <property type="entry name" value="NONSENSE-MEDIATED MRNA DECAY FACTOR SMG9"/>
    <property type="match status" value="1"/>
</dbReference>
<evidence type="ECO:0000256" key="1">
    <source>
        <dbReference type="ARBA" id="ARBA00007712"/>
    </source>
</evidence>
<dbReference type="PANTHER" id="PTHR14270">
    <property type="entry name" value="NONSENSE-MEDIATED MRNA DECAY FACTOR SMG9"/>
    <property type="match status" value="1"/>
</dbReference>
<evidence type="ECO:0000256" key="2">
    <source>
        <dbReference type="ARBA" id="ARBA00023161"/>
    </source>
</evidence>
<dbReference type="InterPro" id="IPR039177">
    <property type="entry name" value="SMG9"/>
</dbReference>
<evidence type="ECO:0000313" key="3">
    <source>
        <dbReference type="EMBL" id="KAK4348048.1"/>
    </source>
</evidence>
<sequence>MAGSGGNPSSSVSHQAPKILLAKPGVVNKLNRPRVGSVNLLSDTFDFQTDRFLPFVTDNTEFTVVGIIGPPGVGKSTIMNEIYGGFDHPYPFPTHTQETRAMGKHCTVGIEPRVIPSERIILLDTQPVFSPSVLAEMIRRPDGELGHEMMSIQLGVLLSSICHVTLVVSDGLNDASMWQLMSTVDLLKHGIPDPSLTTLDNNTGQEYMSRPVFVHTTTTEHVAPSNIAQLNKALTQFICSDNFKLFVIPFRNNKDEAQYESHISALWNLRDQVLSMRVPTFSRTVSERDWLKNSAKIWEIIRNSPIIADYSTTLQTSGMFRRVEDSRQCILTGQVSLMKLSLQQIQALPIEDLKCPRIVAAVGL</sequence>
<gene>
    <name evidence="3" type="ORF">RND71_034387</name>
</gene>
<protein>
    <recommendedName>
        <fullName evidence="5">Protein SMG9</fullName>
    </recommendedName>
</protein>
<keyword evidence="4" id="KW-1185">Reference proteome</keyword>
<comment type="similarity">
    <text evidence="1">Belongs to the SMG9 family.</text>
</comment>
<dbReference type="Gene3D" id="3.40.50.300">
    <property type="entry name" value="P-loop containing nucleotide triphosphate hydrolases"/>
    <property type="match status" value="1"/>
</dbReference>
<name>A0AAE1RBB5_9SOLA</name>
<dbReference type="SUPFAM" id="SSF52540">
    <property type="entry name" value="P-loop containing nucleoside triphosphate hydrolases"/>
    <property type="match status" value="1"/>
</dbReference>
<dbReference type="GO" id="GO:0000184">
    <property type="term" value="P:nuclear-transcribed mRNA catabolic process, nonsense-mediated decay"/>
    <property type="evidence" value="ECO:0007669"/>
    <property type="project" value="UniProtKB-KW"/>
</dbReference>
<dbReference type="EMBL" id="JAVYJV010000018">
    <property type="protein sequence ID" value="KAK4348048.1"/>
    <property type="molecule type" value="Genomic_DNA"/>
</dbReference>
<dbReference type="Proteomes" id="UP001291623">
    <property type="component" value="Unassembled WGS sequence"/>
</dbReference>